<dbReference type="EMBL" id="LPWF01000013">
    <property type="protein sequence ID" value="ODS00408.1"/>
    <property type="molecule type" value="Genomic_DNA"/>
</dbReference>
<comment type="caution">
    <text evidence="1">The sequence shown here is derived from an EMBL/GenBank/DDBJ whole genome shotgun (WGS) entry which is preliminary data.</text>
</comment>
<evidence type="ECO:0000313" key="2">
    <source>
        <dbReference type="Proteomes" id="UP000094472"/>
    </source>
</evidence>
<name>A0A1E3W3L2_9HYPH</name>
<dbReference type="AlphaFoldDB" id="A0A1E3W3L2"/>
<evidence type="ECO:0000313" key="1">
    <source>
        <dbReference type="EMBL" id="ODS00408.1"/>
    </source>
</evidence>
<dbReference type="OrthoDB" id="8451646at2"/>
<gene>
    <name evidence="1" type="ORF">AUC69_00605</name>
</gene>
<proteinExistence type="predicted"/>
<sequence length="78" mass="8698">MLDDLTNQTAGERPEYRGYEIQLRHEWSNWCAAVHPTRANLPILAQSPLLTLSLNRDEALAAAKRNIDEALGGLEKVA</sequence>
<protein>
    <submittedName>
        <fullName evidence="1">Uncharacterized protein</fullName>
    </submittedName>
</protein>
<reference evidence="1 2" key="1">
    <citation type="journal article" date="2016" name="Environ. Microbiol.">
        <title>New Methyloceanibacter diversity from North Sea sediments includes methanotroph containing solely the soluble methane monooxygenase.</title>
        <authorList>
            <person name="Vekeman B."/>
            <person name="Kerckhof F.M."/>
            <person name="Cremers G."/>
            <person name="de Vos P."/>
            <person name="Vandamme P."/>
            <person name="Boon N."/>
            <person name="Op den Camp H.J."/>
            <person name="Heylen K."/>
        </authorList>
    </citation>
    <scope>NUCLEOTIDE SEQUENCE [LARGE SCALE GENOMIC DNA]</scope>
    <source>
        <strain evidence="1 2">R-67175</strain>
    </source>
</reference>
<dbReference type="Proteomes" id="UP000094472">
    <property type="component" value="Unassembled WGS sequence"/>
</dbReference>
<organism evidence="1 2">
    <name type="scientific">Methyloceanibacter superfactus</name>
    <dbReference type="NCBI Taxonomy" id="1774969"/>
    <lineage>
        <taxon>Bacteria</taxon>
        <taxon>Pseudomonadati</taxon>
        <taxon>Pseudomonadota</taxon>
        <taxon>Alphaproteobacteria</taxon>
        <taxon>Hyphomicrobiales</taxon>
        <taxon>Hyphomicrobiaceae</taxon>
        <taxon>Methyloceanibacter</taxon>
    </lineage>
</organism>
<keyword evidence="2" id="KW-1185">Reference proteome</keyword>
<accession>A0A1E3W3L2</accession>
<dbReference type="RefSeq" id="WP_141700572.1">
    <property type="nucleotide sequence ID" value="NZ_LPWF01000013.1"/>
</dbReference>